<dbReference type="AlphaFoldDB" id="A0A2I1HLR2"/>
<feature type="region of interest" description="Disordered" evidence="1">
    <location>
        <begin position="164"/>
        <end position="211"/>
    </location>
</feature>
<name>A0A2I1HLR2_9GLOM</name>
<gene>
    <name evidence="2" type="ORF">RhiirA4_482930</name>
</gene>
<sequence>MTKRRRSMQTRSSSKRKVLSTKVDNIDKNTSTSSPECQILPLRGDNIEEDFSISSAKRQLSSFDVPDNNKGSSSSSISDSYNNATGDVFHLIIPKQDNSDKSSSILTTRKRVVDESNSIPSISTKKKRVVGESNNIPSISTKKKRVEDDDNYVCISDDDCVSLTEDRNKEKPPNEIQNHDKHVSNPYDVEISDDHPASNHEQTTSNSLQPNISLPAKHNQIANNLQPLIASLTQQPNDILTMFMTFAQVVTAASSIIPSIAPSNITNTVSAATPTNLLVNLFIDECKTLFLRIRMPIPQIILTLARSCANHLNVTFNAIDAKKRGRGWFATWRTRLFDDCLEIAFDFMERYGCTPNKLPNEEHIRNYISYDDVVRVFESQLRKVKRDKLAKDRASQNLLKRYITDVVFLMIKHYTTIGITRTRYEKETVTTNDRTAWR</sequence>
<proteinExistence type="predicted"/>
<evidence type="ECO:0000313" key="3">
    <source>
        <dbReference type="Proteomes" id="UP000234323"/>
    </source>
</evidence>
<organism evidence="2 3">
    <name type="scientific">Rhizophagus irregularis</name>
    <dbReference type="NCBI Taxonomy" id="588596"/>
    <lineage>
        <taxon>Eukaryota</taxon>
        <taxon>Fungi</taxon>
        <taxon>Fungi incertae sedis</taxon>
        <taxon>Mucoromycota</taxon>
        <taxon>Glomeromycotina</taxon>
        <taxon>Glomeromycetes</taxon>
        <taxon>Glomerales</taxon>
        <taxon>Glomeraceae</taxon>
        <taxon>Rhizophagus</taxon>
    </lineage>
</organism>
<dbReference type="VEuPathDB" id="FungiDB:RhiirFUN_010381"/>
<accession>A0A2I1HLR2</accession>
<feature type="compositionally biased region" description="Basic residues" evidence="1">
    <location>
        <begin position="1"/>
        <end position="19"/>
    </location>
</feature>
<feature type="compositionally biased region" description="Polar residues" evidence="1">
    <location>
        <begin position="199"/>
        <end position="211"/>
    </location>
</feature>
<dbReference type="Proteomes" id="UP000234323">
    <property type="component" value="Unassembled WGS sequence"/>
</dbReference>
<protein>
    <submittedName>
        <fullName evidence="2">Uncharacterized protein</fullName>
    </submittedName>
</protein>
<comment type="caution">
    <text evidence="2">The sequence shown here is derived from an EMBL/GenBank/DDBJ whole genome shotgun (WGS) entry which is preliminary data.</text>
</comment>
<feature type="compositionally biased region" description="Basic and acidic residues" evidence="1">
    <location>
        <begin position="164"/>
        <end position="183"/>
    </location>
</feature>
<dbReference type="VEuPathDB" id="FungiDB:FUN_022395"/>
<dbReference type="VEuPathDB" id="FungiDB:RhiirA1_456191"/>
<evidence type="ECO:0000313" key="2">
    <source>
        <dbReference type="EMBL" id="PKY59832.1"/>
    </source>
</evidence>
<reference evidence="2 3" key="1">
    <citation type="submission" date="2015-10" db="EMBL/GenBank/DDBJ databases">
        <title>Genome analyses suggest a sexual origin of heterokaryosis in a supposedly ancient asexual fungus.</title>
        <authorList>
            <person name="Ropars J."/>
            <person name="Sedzielewska K."/>
            <person name="Noel J."/>
            <person name="Charron P."/>
            <person name="Farinelli L."/>
            <person name="Marton T."/>
            <person name="Kruger M."/>
            <person name="Pelin A."/>
            <person name="Brachmann A."/>
            <person name="Corradi N."/>
        </authorList>
    </citation>
    <scope>NUCLEOTIDE SEQUENCE [LARGE SCALE GENOMIC DNA]</scope>
    <source>
        <strain evidence="2 3">A4</strain>
    </source>
</reference>
<dbReference type="EMBL" id="LLXI01003799">
    <property type="protein sequence ID" value="PKY59832.1"/>
    <property type="molecule type" value="Genomic_DNA"/>
</dbReference>
<feature type="region of interest" description="Disordered" evidence="1">
    <location>
        <begin position="1"/>
        <end position="41"/>
    </location>
</feature>
<keyword evidence="3" id="KW-1185">Reference proteome</keyword>
<evidence type="ECO:0000256" key="1">
    <source>
        <dbReference type="SAM" id="MobiDB-lite"/>
    </source>
</evidence>